<dbReference type="PANTHER" id="PTHR33375">
    <property type="entry name" value="CHROMOSOME-PARTITIONING PROTEIN PARB-RELATED"/>
    <property type="match status" value="1"/>
</dbReference>
<accession>A0A0M1LIY5</accession>
<dbReference type="SMART" id="SM00470">
    <property type="entry name" value="ParB"/>
    <property type="match status" value="1"/>
</dbReference>
<dbReference type="AlphaFoldDB" id="A0A0M1LIY5"/>
<dbReference type="Proteomes" id="UP000476820">
    <property type="component" value="Unassembled WGS sequence"/>
</dbReference>
<sequence>MAKFNMMELLNNNSKENINVENKSQKKFKTVPININELKPSDENFYSTENVVELKNSIELLGLQQNLVVKKTEDGYEIIAGHRRYKALKMLFEEGKKDFEYVPCKVESEKDALKDKLLLIITNSTARELTDYEKTVQAEKLKELLTEYKKQEKIPGRVREIVADILNTSSSQIARMEGITNNLIPEFKEEFKEAKVNISAAHELSTLPEETQQVVFEEFKDKGQLSIKDVRAKKEELKKESVRSNDKHIEKSKEEVVNLPRFKTNFEIVKDLTTDELAIFICSRCSGGNGYAGFCDLAIECKGNNKYEICKKWLRTQAQNN</sequence>
<evidence type="ECO:0000313" key="3">
    <source>
        <dbReference type="Proteomes" id="UP000476820"/>
    </source>
</evidence>
<feature type="domain" description="ParB-like N-terminal" evidence="1">
    <location>
        <begin position="31"/>
        <end position="124"/>
    </location>
</feature>
<dbReference type="GO" id="GO:0007059">
    <property type="term" value="P:chromosome segregation"/>
    <property type="evidence" value="ECO:0007669"/>
    <property type="project" value="TreeGrafter"/>
</dbReference>
<dbReference type="RefSeq" id="WP_053342018.1">
    <property type="nucleotide sequence ID" value="NZ_LFPG01000004.1"/>
</dbReference>
<dbReference type="InterPro" id="IPR036086">
    <property type="entry name" value="ParB/Sulfiredoxin_sf"/>
</dbReference>
<dbReference type="CDD" id="cd16406">
    <property type="entry name" value="ParB_N_like"/>
    <property type="match status" value="1"/>
</dbReference>
<dbReference type="SUPFAM" id="SSF110849">
    <property type="entry name" value="ParB/Sulfiredoxin"/>
    <property type="match status" value="1"/>
</dbReference>
<gene>
    <name evidence="2" type="ORF">FC774_07100</name>
</gene>
<dbReference type="GO" id="GO:0005694">
    <property type="term" value="C:chromosome"/>
    <property type="evidence" value="ECO:0007669"/>
    <property type="project" value="TreeGrafter"/>
</dbReference>
<dbReference type="Gene3D" id="3.90.1530.10">
    <property type="entry name" value="Conserved hypothetical protein from pyrococcus furiosus pfu- 392566-001, ParB domain"/>
    <property type="match status" value="1"/>
</dbReference>
<comment type="caution">
    <text evidence="2">The sequence shown here is derived from an EMBL/GenBank/DDBJ whole genome shotgun (WGS) entry which is preliminary data.</text>
</comment>
<name>A0A0M1LIY5_CLOBO</name>
<dbReference type="Gene3D" id="1.10.10.2830">
    <property type="match status" value="1"/>
</dbReference>
<proteinExistence type="predicted"/>
<evidence type="ECO:0000259" key="1">
    <source>
        <dbReference type="SMART" id="SM00470"/>
    </source>
</evidence>
<organism evidence="2 3">
    <name type="scientific">Clostridium botulinum</name>
    <dbReference type="NCBI Taxonomy" id="1491"/>
    <lineage>
        <taxon>Bacteria</taxon>
        <taxon>Bacillati</taxon>
        <taxon>Bacillota</taxon>
        <taxon>Clostridia</taxon>
        <taxon>Eubacteriales</taxon>
        <taxon>Clostridiaceae</taxon>
        <taxon>Clostridium</taxon>
    </lineage>
</organism>
<protein>
    <submittedName>
        <fullName evidence="2">ParB/RepB/Spo0J family partition protein</fullName>
    </submittedName>
</protein>
<dbReference type="InterPro" id="IPR003115">
    <property type="entry name" value="ParB_N"/>
</dbReference>
<dbReference type="InterPro" id="IPR050336">
    <property type="entry name" value="Chromosome_partition/occlusion"/>
</dbReference>
<evidence type="ECO:0000313" key="2">
    <source>
        <dbReference type="EMBL" id="NFF87640.1"/>
    </source>
</evidence>
<dbReference type="EMBL" id="SWOV01000014">
    <property type="protein sequence ID" value="NFF87640.1"/>
    <property type="molecule type" value="Genomic_DNA"/>
</dbReference>
<dbReference type="Pfam" id="PF02195">
    <property type="entry name" value="ParB_N"/>
    <property type="match status" value="1"/>
</dbReference>
<reference evidence="2 3" key="1">
    <citation type="submission" date="2019-04" db="EMBL/GenBank/DDBJ databases">
        <title>Genome sequencing of Clostridium botulinum Groups I-IV and Clostridium butyricum.</title>
        <authorList>
            <person name="Brunt J."/>
            <person name="Van Vliet A.H.M."/>
            <person name="Stringer S.C."/>
            <person name="Carter A.T."/>
            <person name="Peck M.W."/>
        </authorList>
    </citation>
    <scope>NUCLEOTIDE SEQUENCE [LARGE SCALE GENOMIC DNA]</scope>
    <source>
        <strain evidence="2 3">1605</strain>
    </source>
</reference>
<dbReference type="PANTHER" id="PTHR33375:SF1">
    <property type="entry name" value="CHROMOSOME-PARTITIONING PROTEIN PARB-RELATED"/>
    <property type="match status" value="1"/>
</dbReference>
<dbReference type="OrthoDB" id="1700487at2"/>